<feature type="region of interest" description="Disordered" evidence="2">
    <location>
        <begin position="762"/>
        <end position="935"/>
    </location>
</feature>
<feature type="compositionally biased region" description="Basic and acidic residues" evidence="2">
    <location>
        <begin position="568"/>
        <end position="585"/>
    </location>
</feature>
<feature type="compositionally biased region" description="Basic residues" evidence="2">
    <location>
        <begin position="953"/>
        <end position="962"/>
    </location>
</feature>
<dbReference type="EMBL" id="CM032184">
    <property type="protein sequence ID" value="KAG7094287.1"/>
    <property type="molecule type" value="Genomic_DNA"/>
</dbReference>
<feature type="compositionally biased region" description="Polar residues" evidence="2">
    <location>
        <begin position="865"/>
        <end position="900"/>
    </location>
</feature>
<keyword evidence="1" id="KW-0175">Coiled coil</keyword>
<feature type="region of interest" description="Disordered" evidence="2">
    <location>
        <begin position="558"/>
        <end position="586"/>
    </location>
</feature>
<feature type="region of interest" description="Disordered" evidence="2">
    <location>
        <begin position="406"/>
        <end position="441"/>
    </location>
</feature>
<evidence type="ECO:0000313" key="4">
    <source>
        <dbReference type="Proteomes" id="UP001049176"/>
    </source>
</evidence>
<feature type="compositionally biased region" description="Polar residues" evidence="2">
    <location>
        <begin position="406"/>
        <end position="417"/>
    </location>
</feature>
<dbReference type="Proteomes" id="UP001049176">
    <property type="component" value="Chromosome 4"/>
</dbReference>
<feature type="compositionally biased region" description="Polar residues" evidence="2">
    <location>
        <begin position="828"/>
        <end position="837"/>
    </location>
</feature>
<feature type="compositionally biased region" description="Low complexity" evidence="2">
    <location>
        <begin position="333"/>
        <end position="344"/>
    </location>
</feature>
<name>A0A9P7S2T8_9AGAR</name>
<feature type="compositionally biased region" description="Acidic residues" evidence="2">
    <location>
        <begin position="461"/>
        <end position="470"/>
    </location>
</feature>
<feature type="region of interest" description="Disordered" evidence="2">
    <location>
        <begin position="953"/>
        <end position="973"/>
    </location>
</feature>
<keyword evidence="4" id="KW-1185">Reference proteome</keyword>
<evidence type="ECO:0000256" key="2">
    <source>
        <dbReference type="SAM" id="MobiDB-lite"/>
    </source>
</evidence>
<gene>
    <name evidence="3" type="ORF">E1B28_007890</name>
</gene>
<protein>
    <submittedName>
        <fullName evidence="3">Uncharacterized protein</fullName>
    </submittedName>
</protein>
<organism evidence="3 4">
    <name type="scientific">Marasmius oreades</name>
    <name type="common">fairy-ring Marasmius</name>
    <dbReference type="NCBI Taxonomy" id="181124"/>
    <lineage>
        <taxon>Eukaryota</taxon>
        <taxon>Fungi</taxon>
        <taxon>Dikarya</taxon>
        <taxon>Basidiomycota</taxon>
        <taxon>Agaricomycotina</taxon>
        <taxon>Agaricomycetes</taxon>
        <taxon>Agaricomycetidae</taxon>
        <taxon>Agaricales</taxon>
        <taxon>Marasmiineae</taxon>
        <taxon>Marasmiaceae</taxon>
        <taxon>Marasmius</taxon>
    </lineage>
</organism>
<feature type="compositionally biased region" description="Polar residues" evidence="2">
    <location>
        <begin position="719"/>
        <end position="734"/>
    </location>
</feature>
<feature type="region of interest" description="Disordered" evidence="2">
    <location>
        <begin position="640"/>
        <end position="740"/>
    </location>
</feature>
<dbReference type="OrthoDB" id="3271284at2759"/>
<feature type="compositionally biased region" description="Low complexity" evidence="2">
    <location>
        <begin position="281"/>
        <end position="296"/>
    </location>
</feature>
<dbReference type="AlphaFoldDB" id="A0A9P7S2T8"/>
<dbReference type="GeneID" id="66076966"/>
<feature type="compositionally biased region" description="Basic and acidic residues" evidence="2">
    <location>
        <begin position="841"/>
        <end position="853"/>
    </location>
</feature>
<dbReference type="RefSeq" id="XP_043010757.1">
    <property type="nucleotide sequence ID" value="XM_043152671.1"/>
</dbReference>
<comment type="caution">
    <text evidence="3">The sequence shown here is derived from an EMBL/GenBank/DDBJ whole genome shotgun (WGS) entry which is preliminary data.</text>
</comment>
<evidence type="ECO:0000313" key="3">
    <source>
        <dbReference type="EMBL" id="KAG7094287.1"/>
    </source>
</evidence>
<proteinExistence type="predicted"/>
<evidence type="ECO:0000256" key="1">
    <source>
        <dbReference type="SAM" id="Coils"/>
    </source>
</evidence>
<feature type="region of interest" description="Disordered" evidence="2">
    <location>
        <begin position="274"/>
        <end position="349"/>
    </location>
</feature>
<reference evidence="3" key="1">
    <citation type="journal article" date="2021" name="Genome Biol. Evol.">
        <title>The assembled and annotated genome of the fairy-ring fungus Marasmius oreades.</title>
        <authorList>
            <person name="Hiltunen M."/>
            <person name="Ament-Velasquez S.L."/>
            <person name="Johannesson H."/>
        </authorList>
    </citation>
    <scope>NUCLEOTIDE SEQUENCE</scope>
    <source>
        <strain evidence="3">03SP1</strain>
    </source>
</reference>
<feature type="coiled-coil region" evidence="1">
    <location>
        <begin position="178"/>
        <end position="219"/>
    </location>
</feature>
<sequence length="973" mass="106354">MPRAEVFSLPPISFTSEFPNFSPPTTSILPSHFRALSYDAAVWAWSSQELQEIVSRTIRYSARESSMRLLSLELLDTTLPDELHKLHNQRHTSGQKYRDIVQRRSMLIERLWNGIAKPCNSSPTESLIASASALLFQLSETVVESDKLAEGLVQICDQVKEIQQLLSSHSTSALAVALRKLNKSYTERTEELVRARERISQLEAEREDAWREAEKLADRLDAVERGREQSDFMQEGVQTQMGVEATEAAQLPVTFSPLVPTTSTMLPTIDRLPAPFLPQLSSPSTPTTPTPFTSKHFSPKHFSPPHLPPSPTSIWEDLSPVIPNGQGQRPRRSSTGTSSGYSLLETPGSLTTCTEESTGCWSVETIETSTPNAYAHAEFDGKELPNLPVAITESRRPVSSWSIQTGESGFTRTTRGTPKSHRTGVFISSSPPPLPTASPVIPQTVERPLPLIPSESWHEPQEDEADDSDSDTTSLNYTEEGEEISIQTVEVISLDPVSESRSLSFESFTGVSRTVEKPTLISVPSLPNLKVRASIPLMDPVPQSAPPPVHLQELRVRTPQGPTNVSGHIDDEERYDHDEEQDQKRQLIQQPRIVEATTLLPKTYSNPSTRPPLSKLLIRRGAKSGNGSMDKNLTLTILTSSSSSRNDDSTDIVALPHPSSSVPLPPESPRIRLTTSRNCTLNPPRFRPPSHSPPSHPLPSHPPPSSPSSTLKFLEASPPDSSTVPFTTSSTGKPQSKRYSESIYYQQPPLGSSFLEITSPFTGEDTAEEEAPETRKTSGATSLAYMDDMQARRSTRVSEGSLRLSPRTMDVGAEASKTNKPDEGPSVAASSSTTPRQTIALEEKARAMRRDASVNEMSDSEVDSQTELSPSSTEVVESITHNSFPNNESGGSFTSQQGMKPQSAIRFPRGRVSTGYGSGVVTTTPSEGIIGGPGVRERGFTLNQLGSGIQKWKGRFTSHRSKGNVPSGLYSGT</sequence>
<feature type="region of interest" description="Disordered" evidence="2">
    <location>
        <begin position="453"/>
        <end position="482"/>
    </location>
</feature>
<feature type="compositionally biased region" description="Pro residues" evidence="2">
    <location>
        <begin position="685"/>
        <end position="706"/>
    </location>
</feature>
<feature type="compositionally biased region" description="Low complexity" evidence="2">
    <location>
        <begin position="910"/>
        <end position="924"/>
    </location>
</feature>
<accession>A0A9P7S2T8</accession>